<protein>
    <submittedName>
        <fullName evidence="3">Uncharacterized protein</fullName>
    </submittedName>
</protein>
<dbReference type="EMBL" id="KL198104">
    <property type="protein sequence ID" value="KDQ07597.1"/>
    <property type="molecule type" value="Genomic_DNA"/>
</dbReference>
<reference evidence="4" key="1">
    <citation type="journal article" date="2014" name="Proc. Natl. Acad. Sci. U.S.A.">
        <title>Extensive sampling of basidiomycete genomes demonstrates inadequacy of the white-rot/brown-rot paradigm for wood decay fungi.</title>
        <authorList>
            <person name="Riley R."/>
            <person name="Salamov A.A."/>
            <person name="Brown D.W."/>
            <person name="Nagy L.G."/>
            <person name="Floudas D."/>
            <person name="Held B.W."/>
            <person name="Levasseur A."/>
            <person name="Lombard V."/>
            <person name="Morin E."/>
            <person name="Otillar R."/>
            <person name="Lindquist E.A."/>
            <person name="Sun H."/>
            <person name="LaButti K.M."/>
            <person name="Schmutz J."/>
            <person name="Jabbour D."/>
            <person name="Luo H."/>
            <person name="Baker S.E."/>
            <person name="Pisabarro A.G."/>
            <person name="Walton J.D."/>
            <person name="Blanchette R.A."/>
            <person name="Henrissat B."/>
            <person name="Martin F."/>
            <person name="Cullen D."/>
            <person name="Hibbett D.S."/>
            <person name="Grigoriev I.V."/>
        </authorList>
    </citation>
    <scope>NUCLEOTIDE SEQUENCE [LARGE SCALE GENOMIC DNA]</scope>
    <source>
        <strain evidence="4">FD-172 SS1</strain>
    </source>
</reference>
<keyword evidence="2" id="KW-0812">Transmembrane</keyword>
<sequence length="124" mass="13873">MNRIQLRRLGALISQTFRLAIFGLIALLLANLLFSLFMIKFTEFYITSRNIFFSGVIIYIVEKLLSLVFSSSIEVPRADDDSQSEKPYTNGHVNGGNGYHDPDQKPYPDEPPNDIAATSDAETA</sequence>
<dbReference type="Proteomes" id="UP000027195">
    <property type="component" value="Unassembled WGS sequence"/>
</dbReference>
<proteinExistence type="predicted"/>
<keyword evidence="2" id="KW-0472">Membrane</keyword>
<dbReference type="InParanoid" id="A0A067M6T9"/>
<evidence type="ECO:0000256" key="1">
    <source>
        <dbReference type="SAM" id="MobiDB-lite"/>
    </source>
</evidence>
<organism evidence="3 4">
    <name type="scientific">Botryobasidium botryosum (strain FD-172 SS1)</name>
    <dbReference type="NCBI Taxonomy" id="930990"/>
    <lineage>
        <taxon>Eukaryota</taxon>
        <taxon>Fungi</taxon>
        <taxon>Dikarya</taxon>
        <taxon>Basidiomycota</taxon>
        <taxon>Agaricomycotina</taxon>
        <taxon>Agaricomycetes</taxon>
        <taxon>Cantharellales</taxon>
        <taxon>Botryobasidiaceae</taxon>
        <taxon>Botryobasidium</taxon>
    </lineage>
</organism>
<name>A0A067M6T9_BOTB1</name>
<feature type="transmembrane region" description="Helical" evidence="2">
    <location>
        <begin position="20"/>
        <end position="39"/>
    </location>
</feature>
<evidence type="ECO:0000313" key="3">
    <source>
        <dbReference type="EMBL" id="KDQ07597.1"/>
    </source>
</evidence>
<gene>
    <name evidence="3" type="ORF">BOTBODRAFT_70301</name>
</gene>
<keyword evidence="4" id="KW-1185">Reference proteome</keyword>
<feature type="transmembrane region" description="Helical" evidence="2">
    <location>
        <begin position="51"/>
        <end position="69"/>
    </location>
</feature>
<feature type="region of interest" description="Disordered" evidence="1">
    <location>
        <begin position="75"/>
        <end position="124"/>
    </location>
</feature>
<dbReference type="AlphaFoldDB" id="A0A067M6T9"/>
<dbReference type="HOGENOM" id="CLU_2003547_0_0_1"/>
<evidence type="ECO:0000256" key="2">
    <source>
        <dbReference type="SAM" id="Phobius"/>
    </source>
</evidence>
<keyword evidence="2" id="KW-1133">Transmembrane helix</keyword>
<accession>A0A067M6T9</accession>
<evidence type="ECO:0000313" key="4">
    <source>
        <dbReference type="Proteomes" id="UP000027195"/>
    </source>
</evidence>